<dbReference type="PRINTS" id="PR00385">
    <property type="entry name" value="P450"/>
</dbReference>
<evidence type="ECO:0000256" key="1">
    <source>
        <dbReference type="ARBA" id="ARBA00001971"/>
    </source>
</evidence>
<name>A0A072PYI7_9EURO</name>
<evidence type="ECO:0000256" key="4">
    <source>
        <dbReference type="ARBA" id="ARBA00023002"/>
    </source>
</evidence>
<dbReference type="InterPro" id="IPR001128">
    <property type="entry name" value="Cyt_P450"/>
</dbReference>
<dbReference type="VEuPathDB" id="FungiDB:A1O9_02236"/>
<sequence>MQSLFATRDSAYHRTLKRPVAQLFSMTNMKNYEIYTDECTSIFTQVMKGLQNQSIDLSSWLQFYAFDVIASITFQRRFGFMEQRKDIGNMIGDLHFALQYGKIIGQFPGLHPWLGGNKWLLSTLKALGMELPDPLAQFVKDEIERYDLQENKVAQTQGKERTDFLAQLRAKEAEGGQLSYRDIVNHLSNNILAGSDTTAISLRACFYYLMKTPSAYKKLVAEIDEADEKSRLSDFVTYEESLQLPYLQAVMKEAMRLHPGVAFPLERYVPKGGAVICGHWLPEGTNVSVNATVIHMDKHVYGEDADKFRPERWIEATSDQLKIMNRSFIAFGHGGRSCIGKNISILEMGKFLPQILRHFDVEWASSKPEWNLDAAWFWVQSGMVAKFQWRGKST</sequence>
<evidence type="ECO:0000256" key="7">
    <source>
        <dbReference type="RuleBase" id="RU000461"/>
    </source>
</evidence>
<evidence type="ECO:0008006" key="10">
    <source>
        <dbReference type="Google" id="ProtNLM"/>
    </source>
</evidence>
<evidence type="ECO:0000313" key="8">
    <source>
        <dbReference type="EMBL" id="KEF60675.1"/>
    </source>
</evidence>
<dbReference type="RefSeq" id="XP_013263265.1">
    <property type="nucleotide sequence ID" value="XM_013407811.1"/>
</dbReference>
<keyword evidence="6 7" id="KW-0349">Heme</keyword>
<comment type="caution">
    <text evidence="8">The sequence shown here is derived from an EMBL/GenBank/DDBJ whole genome shotgun (WGS) entry which is preliminary data.</text>
</comment>
<proteinExistence type="inferred from homology"/>
<dbReference type="GO" id="GO:0004497">
    <property type="term" value="F:monooxygenase activity"/>
    <property type="evidence" value="ECO:0007669"/>
    <property type="project" value="UniProtKB-KW"/>
</dbReference>
<comment type="cofactor">
    <cofactor evidence="1 6">
        <name>heme</name>
        <dbReference type="ChEBI" id="CHEBI:30413"/>
    </cofactor>
</comment>
<evidence type="ECO:0000256" key="5">
    <source>
        <dbReference type="ARBA" id="ARBA00023004"/>
    </source>
</evidence>
<evidence type="ECO:0000313" key="9">
    <source>
        <dbReference type="Proteomes" id="UP000027920"/>
    </source>
</evidence>
<dbReference type="Gene3D" id="1.10.630.10">
    <property type="entry name" value="Cytochrome P450"/>
    <property type="match status" value="1"/>
</dbReference>
<dbReference type="Proteomes" id="UP000027920">
    <property type="component" value="Unassembled WGS sequence"/>
</dbReference>
<organism evidence="8 9">
    <name type="scientific">Exophiala aquamarina CBS 119918</name>
    <dbReference type="NCBI Taxonomy" id="1182545"/>
    <lineage>
        <taxon>Eukaryota</taxon>
        <taxon>Fungi</taxon>
        <taxon>Dikarya</taxon>
        <taxon>Ascomycota</taxon>
        <taxon>Pezizomycotina</taxon>
        <taxon>Eurotiomycetes</taxon>
        <taxon>Chaetothyriomycetidae</taxon>
        <taxon>Chaetothyriales</taxon>
        <taxon>Herpotrichiellaceae</taxon>
        <taxon>Exophiala</taxon>
    </lineage>
</organism>
<dbReference type="EMBL" id="AMGV01000002">
    <property type="protein sequence ID" value="KEF60675.1"/>
    <property type="molecule type" value="Genomic_DNA"/>
</dbReference>
<dbReference type="GO" id="GO:0016705">
    <property type="term" value="F:oxidoreductase activity, acting on paired donors, with incorporation or reduction of molecular oxygen"/>
    <property type="evidence" value="ECO:0007669"/>
    <property type="project" value="InterPro"/>
</dbReference>
<keyword evidence="9" id="KW-1185">Reference proteome</keyword>
<dbReference type="PANTHER" id="PTHR24305">
    <property type="entry name" value="CYTOCHROME P450"/>
    <property type="match status" value="1"/>
</dbReference>
<dbReference type="STRING" id="1182545.A0A072PYI7"/>
<dbReference type="CDD" id="cd11060">
    <property type="entry name" value="CYP57A1-like"/>
    <property type="match status" value="1"/>
</dbReference>
<dbReference type="PROSITE" id="PS00086">
    <property type="entry name" value="CYTOCHROME_P450"/>
    <property type="match status" value="1"/>
</dbReference>
<dbReference type="InterPro" id="IPR017972">
    <property type="entry name" value="Cyt_P450_CS"/>
</dbReference>
<dbReference type="SUPFAM" id="SSF48264">
    <property type="entry name" value="Cytochrome P450"/>
    <property type="match status" value="1"/>
</dbReference>
<keyword evidence="4 7" id="KW-0560">Oxidoreductase</keyword>
<dbReference type="HOGENOM" id="CLU_001570_14_0_1"/>
<comment type="similarity">
    <text evidence="2 7">Belongs to the cytochrome P450 family.</text>
</comment>
<dbReference type="PRINTS" id="PR00463">
    <property type="entry name" value="EP450I"/>
</dbReference>
<gene>
    <name evidence="8" type="ORF">A1O9_02236</name>
</gene>
<dbReference type="OrthoDB" id="3934656at2759"/>
<keyword evidence="5 6" id="KW-0408">Iron</keyword>
<dbReference type="GO" id="GO:0020037">
    <property type="term" value="F:heme binding"/>
    <property type="evidence" value="ECO:0007669"/>
    <property type="project" value="InterPro"/>
</dbReference>
<dbReference type="GO" id="GO:0005506">
    <property type="term" value="F:iron ion binding"/>
    <property type="evidence" value="ECO:0007669"/>
    <property type="project" value="InterPro"/>
</dbReference>
<keyword evidence="3 6" id="KW-0479">Metal-binding</keyword>
<dbReference type="PANTHER" id="PTHR24305:SF232">
    <property type="entry name" value="P450, PUTATIVE (EUROFUNG)-RELATED"/>
    <property type="match status" value="1"/>
</dbReference>
<protein>
    <recommendedName>
        <fullName evidence="10">Cytochrome P450 oxidoreductase</fullName>
    </recommendedName>
</protein>
<dbReference type="Pfam" id="PF00067">
    <property type="entry name" value="p450"/>
    <property type="match status" value="1"/>
</dbReference>
<keyword evidence="7" id="KW-0503">Monooxygenase</keyword>
<evidence type="ECO:0000256" key="2">
    <source>
        <dbReference type="ARBA" id="ARBA00010617"/>
    </source>
</evidence>
<reference evidence="8 9" key="1">
    <citation type="submission" date="2013-03" db="EMBL/GenBank/DDBJ databases">
        <title>The Genome Sequence of Exophiala aquamarina CBS 119918.</title>
        <authorList>
            <consortium name="The Broad Institute Genomics Platform"/>
            <person name="Cuomo C."/>
            <person name="de Hoog S."/>
            <person name="Gorbushina A."/>
            <person name="Walker B."/>
            <person name="Young S.K."/>
            <person name="Zeng Q."/>
            <person name="Gargeya S."/>
            <person name="Fitzgerald M."/>
            <person name="Haas B."/>
            <person name="Abouelleil A."/>
            <person name="Allen A.W."/>
            <person name="Alvarado L."/>
            <person name="Arachchi H.M."/>
            <person name="Berlin A.M."/>
            <person name="Chapman S.B."/>
            <person name="Gainer-Dewar J."/>
            <person name="Goldberg J."/>
            <person name="Griggs A."/>
            <person name="Gujja S."/>
            <person name="Hansen M."/>
            <person name="Howarth C."/>
            <person name="Imamovic A."/>
            <person name="Ireland A."/>
            <person name="Larimer J."/>
            <person name="McCowan C."/>
            <person name="Murphy C."/>
            <person name="Pearson M."/>
            <person name="Poon T.W."/>
            <person name="Priest M."/>
            <person name="Roberts A."/>
            <person name="Saif S."/>
            <person name="Shea T."/>
            <person name="Sisk P."/>
            <person name="Sykes S."/>
            <person name="Wortman J."/>
            <person name="Nusbaum C."/>
            <person name="Birren B."/>
        </authorList>
    </citation>
    <scope>NUCLEOTIDE SEQUENCE [LARGE SCALE GENOMIC DNA]</scope>
    <source>
        <strain evidence="8 9">CBS 119918</strain>
    </source>
</reference>
<evidence type="ECO:0000256" key="3">
    <source>
        <dbReference type="ARBA" id="ARBA00022723"/>
    </source>
</evidence>
<dbReference type="AlphaFoldDB" id="A0A072PYI7"/>
<accession>A0A072PYI7</accession>
<feature type="binding site" description="axial binding residue" evidence="6">
    <location>
        <position position="338"/>
    </location>
    <ligand>
        <name>heme</name>
        <dbReference type="ChEBI" id="CHEBI:30413"/>
    </ligand>
    <ligandPart>
        <name>Fe</name>
        <dbReference type="ChEBI" id="CHEBI:18248"/>
    </ligandPart>
</feature>
<dbReference type="InterPro" id="IPR050121">
    <property type="entry name" value="Cytochrome_P450_monoxygenase"/>
</dbReference>
<dbReference type="GeneID" id="25277181"/>
<dbReference type="InterPro" id="IPR002401">
    <property type="entry name" value="Cyt_P450_E_grp-I"/>
</dbReference>
<evidence type="ECO:0000256" key="6">
    <source>
        <dbReference type="PIRSR" id="PIRSR602401-1"/>
    </source>
</evidence>
<dbReference type="InterPro" id="IPR036396">
    <property type="entry name" value="Cyt_P450_sf"/>
</dbReference>